<dbReference type="EC" id="1.6.5.9" evidence="2"/>
<evidence type="ECO:0000259" key="11">
    <source>
        <dbReference type="Pfam" id="PF22366"/>
    </source>
</evidence>
<dbReference type="GO" id="GO:0050136">
    <property type="term" value="F:NADH dehydrogenase (quinone) (non-electrogenic) activity"/>
    <property type="evidence" value="ECO:0007669"/>
    <property type="project" value="UniProtKB-EC"/>
</dbReference>
<proteinExistence type="inferred from homology"/>
<dbReference type="PRINTS" id="PR00411">
    <property type="entry name" value="PNDRDTASEI"/>
</dbReference>
<evidence type="ECO:0000313" key="13">
    <source>
        <dbReference type="Proteomes" id="UP000249467"/>
    </source>
</evidence>
<keyword evidence="9" id="KW-1133">Transmembrane helix</keyword>
<comment type="similarity">
    <text evidence="1">Belongs to the NADH dehydrogenase family.</text>
</comment>
<dbReference type="Pfam" id="PF22366">
    <property type="entry name" value="NDH2_C"/>
    <property type="match status" value="1"/>
</dbReference>
<feature type="domain" description="FAD/NAD(P)-binding" evidence="10">
    <location>
        <begin position="13"/>
        <end position="340"/>
    </location>
</feature>
<keyword evidence="4" id="KW-0274">FAD</keyword>
<dbReference type="InterPro" id="IPR023753">
    <property type="entry name" value="FAD/NAD-binding_dom"/>
</dbReference>
<feature type="transmembrane region" description="Helical" evidence="9">
    <location>
        <begin position="384"/>
        <end position="402"/>
    </location>
</feature>
<comment type="caution">
    <text evidence="12">The sequence shown here is derived from an EMBL/GenBank/DDBJ whole genome shotgun (WGS) entry which is preliminary data.</text>
</comment>
<evidence type="ECO:0000256" key="1">
    <source>
        <dbReference type="ARBA" id="ARBA00005272"/>
    </source>
</evidence>
<dbReference type="AlphaFoldDB" id="A0A2W4YDM3"/>
<evidence type="ECO:0000256" key="2">
    <source>
        <dbReference type="ARBA" id="ARBA00012637"/>
    </source>
</evidence>
<evidence type="ECO:0000313" key="12">
    <source>
        <dbReference type="EMBL" id="PZO44935.1"/>
    </source>
</evidence>
<evidence type="ECO:0000259" key="10">
    <source>
        <dbReference type="Pfam" id="PF07992"/>
    </source>
</evidence>
<evidence type="ECO:0000256" key="7">
    <source>
        <dbReference type="ARBA" id="ARBA00023027"/>
    </source>
</evidence>
<dbReference type="PANTHER" id="PTHR43706">
    <property type="entry name" value="NADH DEHYDROGENASE"/>
    <property type="match status" value="1"/>
</dbReference>
<dbReference type="SUPFAM" id="SSF51905">
    <property type="entry name" value="FAD/NAD(P)-binding domain"/>
    <property type="match status" value="2"/>
</dbReference>
<evidence type="ECO:0000256" key="9">
    <source>
        <dbReference type="SAM" id="Phobius"/>
    </source>
</evidence>
<dbReference type="Pfam" id="PF07992">
    <property type="entry name" value="Pyr_redox_2"/>
    <property type="match status" value="1"/>
</dbReference>
<evidence type="ECO:0000256" key="6">
    <source>
        <dbReference type="ARBA" id="ARBA00023002"/>
    </source>
</evidence>
<evidence type="ECO:0000256" key="4">
    <source>
        <dbReference type="ARBA" id="ARBA00022827"/>
    </source>
</evidence>
<sequence length="458" mass="50694">MSLSTQNESVPHHVVIIGGGFGGLYAAQKLGKTKVPLKVTLIDKRNFHLFQPLLYQVATGSLSPADIASPLRAVLAESKNTSVVMGEVLDIDPQAQVVKLKNHLDISYDSLIVATGVSHHYFGNDQWSEQAPGLKTIEDAINMRRRILSAFEAAEKTHDPKFKEALMNFVVIGGGPTGVELAGTLAELAHRTLSGEFTNIDTKKARIILIEGTDRVLPPYHVELSEAAKQSLLKLGVEVKTSAMVTNIENHVVTFKCGDQVEQIQAQTILWAAGVKASPMGKVLGDCLNAELDRVGRVIVQPDLSIANYPNVYVIGDLANYPHQGDRPLPGVAPVAMQQGEYVAHHIEAKVQEKEPAKFKYWDFGSLAVIGRHEAVVDFKFLRLKGWLAWFIWTFVHVYYLIEFDNKLIVMIQWGWNYFTHRRGARIITGKYLRVLEEMEGIRAGGLALETREAAEVA</sequence>
<name>A0A2W4YDM3_9CYAN</name>
<dbReference type="InterPro" id="IPR054585">
    <property type="entry name" value="NDH2-like_C"/>
</dbReference>
<keyword evidence="9" id="KW-0472">Membrane</keyword>
<comment type="catalytic activity">
    <reaction evidence="8">
        <text>a quinone + NADH + H(+) = a quinol + NAD(+)</text>
        <dbReference type="Rhea" id="RHEA:46160"/>
        <dbReference type="ChEBI" id="CHEBI:15378"/>
        <dbReference type="ChEBI" id="CHEBI:24646"/>
        <dbReference type="ChEBI" id="CHEBI:57540"/>
        <dbReference type="ChEBI" id="CHEBI:57945"/>
        <dbReference type="ChEBI" id="CHEBI:132124"/>
        <dbReference type="EC" id="1.6.5.9"/>
    </reaction>
</comment>
<dbReference type="PANTHER" id="PTHR43706:SF47">
    <property type="entry name" value="EXTERNAL NADH-UBIQUINONE OXIDOREDUCTASE 1, MITOCHONDRIAL-RELATED"/>
    <property type="match status" value="1"/>
</dbReference>
<dbReference type="InterPro" id="IPR036188">
    <property type="entry name" value="FAD/NAD-bd_sf"/>
</dbReference>
<organism evidence="12 13">
    <name type="scientific">Pseudanabaena frigida</name>
    <dbReference type="NCBI Taxonomy" id="945775"/>
    <lineage>
        <taxon>Bacteria</taxon>
        <taxon>Bacillati</taxon>
        <taxon>Cyanobacteriota</taxon>
        <taxon>Cyanophyceae</taxon>
        <taxon>Pseudanabaenales</taxon>
        <taxon>Pseudanabaenaceae</taxon>
        <taxon>Pseudanabaena</taxon>
    </lineage>
</organism>
<gene>
    <name evidence="12" type="ORF">DCF19_00030</name>
</gene>
<dbReference type="Proteomes" id="UP000249467">
    <property type="component" value="Unassembled WGS sequence"/>
</dbReference>
<evidence type="ECO:0000256" key="3">
    <source>
        <dbReference type="ARBA" id="ARBA00022630"/>
    </source>
</evidence>
<reference evidence="12 13" key="2">
    <citation type="submission" date="2018-06" db="EMBL/GenBank/DDBJ databases">
        <title>Metagenomic assembly of (sub)arctic Cyanobacteria and their associated microbiome from non-axenic cultures.</title>
        <authorList>
            <person name="Baurain D."/>
        </authorList>
    </citation>
    <scope>NUCLEOTIDE SEQUENCE [LARGE SCALE GENOMIC DNA]</scope>
    <source>
        <strain evidence="12">ULC066bin1</strain>
    </source>
</reference>
<evidence type="ECO:0000256" key="8">
    <source>
        <dbReference type="ARBA" id="ARBA00047599"/>
    </source>
</evidence>
<dbReference type="Gene3D" id="3.50.50.100">
    <property type="match status" value="1"/>
</dbReference>
<keyword evidence="7" id="KW-0520">NAD</keyword>
<keyword evidence="9" id="KW-0812">Transmembrane</keyword>
<accession>A0A2W4YDM3</accession>
<dbReference type="PRINTS" id="PR00368">
    <property type="entry name" value="FADPNR"/>
</dbReference>
<protein>
    <recommendedName>
        <fullName evidence="2">NADH:ubiquinone reductase (non-electrogenic)</fullName>
        <ecNumber evidence="2">1.6.5.9</ecNumber>
    </recommendedName>
</protein>
<keyword evidence="3" id="KW-0285">Flavoprotein</keyword>
<dbReference type="EMBL" id="QBML01000001">
    <property type="protein sequence ID" value="PZO44935.1"/>
    <property type="molecule type" value="Genomic_DNA"/>
</dbReference>
<evidence type="ECO:0000256" key="5">
    <source>
        <dbReference type="ARBA" id="ARBA00022946"/>
    </source>
</evidence>
<keyword evidence="6" id="KW-0560">Oxidoreductase</keyword>
<keyword evidence="5" id="KW-0809">Transit peptide</keyword>
<feature type="domain" description="External alternative NADH-ubiquinone oxidoreductase-like C-terminal" evidence="11">
    <location>
        <begin position="365"/>
        <end position="422"/>
    </location>
</feature>
<reference evidence="12 13" key="1">
    <citation type="submission" date="2018-04" db="EMBL/GenBank/DDBJ databases">
        <authorList>
            <person name="Go L.Y."/>
            <person name="Mitchell J.A."/>
        </authorList>
    </citation>
    <scope>NUCLEOTIDE SEQUENCE [LARGE SCALE GENOMIC DNA]</scope>
    <source>
        <strain evidence="12">ULC066bin1</strain>
    </source>
</reference>
<dbReference type="InterPro" id="IPR045024">
    <property type="entry name" value="NDH-2"/>
</dbReference>